<feature type="compositionally biased region" description="Polar residues" evidence="1">
    <location>
        <begin position="382"/>
        <end position="393"/>
    </location>
</feature>
<feature type="compositionally biased region" description="Polar residues" evidence="1">
    <location>
        <begin position="36"/>
        <end position="52"/>
    </location>
</feature>
<feature type="domain" description="FHA" evidence="2">
    <location>
        <begin position="89"/>
        <end position="141"/>
    </location>
</feature>
<dbReference type="AlphaFoldDB" id="A0A9P6CJ73"/>
<evidence type="ECO:0000259" key="2">
    <source>
        <dbReference type="PROSITE" id="PS50006"/>
    </source>
</evidence>
<dbReference type="InterPro" id="IPR053027">
    <property type="entry name" value="AGGF1"/>
</dbReference>
<dbReference type="InterPro" id="IPR008984">
    <property type="entry name" value="SMAD_FHA_dom_sf"/>
</dbReference>
<dbReference type="InterPro" id="IPR000467">
    <property type="entry name" value="G_patch_dom"/>
</dbReference>
<feature type="region of interest" description="Disordered" evidence="1">
    <location>
        <begin position="378"/>
        <end position="418"/>
    </location>
</feature>
<dbReference type="InterPro" id="IPR000253">
    <property type="entry name" value="FHA_dom"/>
</dbReference>
<dbReference type="PROSITE" id="PS50006">
    <property type="entry name" value="FHA_DOMAIN"/>
    <property type="match status" value="1"/>
</dbReference>
<keyword evidence="5" id="KW-1185">Reference proteome</keyword>
<feature type="region of interest" description="Disordered" evidence="1">
    <location>
        <begin position="1"/>
        <end position="55"/>
    </location>
</feature>
<dbReference type="EMBL" id="MU150234">
    <property type="protein sequence ID" value="KAF9468142.1"/>
    <property type="molecule type" value="Genomic_DNA"/>
</dbReference>
<sequence>MDPEEGEIYEYTNASSFFPKSAEPQEYDPALEWPGGSSQAASPALESGQTSILPGKLRPNQPSFRLLVLRSSILPSKHKIALLDGYSELQFGRDIAPTGSVTPKIRLKEMEVSKLHATAYWDSARREWAIVDMGSMHGTFLATASSSTDDLGTRLSPSRTASIPRKLRHMDRVTIGGTAFLVHMHDDKLPCEECSPTQGEELPLFPVSKGSKSIPAKRLRDAIISLDGEAVPSYTPKPLNDPKKALTMLKQSLLTRHDTRSPIARPVSSVDLSAQYVDRSARRRALRPASHPDAPGVSIPPFFTDSLPTMLPKSPSVEPVTSQPPTPLPSSNIGHRLLMKQGWEPGTALGASELDPDDGRIGLVEPLEVSSSMYRAGLGLQRSGSQSLPSLPDSNWKESAKRQRWNRSGYDTAADRGE</sequence>
<feature type="region of interest" description="Disordered" evidence="1">
    <location>
        <begin position="311"/>
        <end position="331"/>
    </location>
</feature>
<evidence type="ECO:0000313" key="5">
    <source>
        <dbReference type="Proteomes" id="UP000807353"/>
    </source>
</evidence>
<dbReference type="SUPFAM" id="SSF49879">
    <property type="entry name" value="SMAD/FHA domain"/>
    <property type="match status" value="1"/>
</dbReference>
<protein>
    <recommendedName>
        <fullName evidence="6">Angiogenic factor with G patch and FHA domains 1</fullName>
    </recommendedName>
</protein>
<evidence type="ECO:0000313" key="4">
    <source>
        <dbReference type="EMBL" id="KAF9468142.1"/>
    </source>
</evidence>
<comment type="caution">
    <text evidence="4">The sequence shown here is derived from an EMBL/GenBank/DDBJ whole genome shotgun (WGS) entry which is preliminary data.</text>
</comment>
<reference evidence="4" key="1">
    <citation type="submission" date="2020-11" db="EMBL/GenBank/DDBJ databases">
        <authorList>
            <consortium name="DOE Joint Genome Institute"/>
            <person name="Ahrendt S."/>
            <person name="Riley R."/>
            <person name="Andreopoulos W."/>
            <person name="Labutti K."/>
            <person name="Pangilinan J."/>
            <person name="Ruiz-Duenas F.J."/>
            <person name="Barrasa J.M."/>
            <person name="Sanchez-Garcia M."/>
            <person name="Camarero S."/>
            <person name="Miyauchi S."/>
            <person name="Serrano A."/>
            <person name="Linde D."/>
            <person name="Babiker R."/>
            <person name="Drula E."/>
            <person name="Ayuso-Fernandez I."/>
            <person name="Pacheco R."/>
            <person name="Padilla G."/>
            <person name="Ferreira P."/>
            <person name="Barriuso J."/>
            <person name="Kellner H."/>
            <person name="Castanera R."/>
            <person name="Alfaro M."/>
            <person name="Ramirez L."/>
            <person name="Pisabarro A.G."/>
            <person name="Kuo A."/>
            <person name="Tritt A."/>
            <person name="Lipzen A."/>
            <person name="He G."/>
            <person name="Yan M."/>
            <person name="Ng V."/>
            <person name="Cullen D."/>
            <person name="Martin F."/>
            <person name="Rosso M.-N."/>
            <person name="Henrissat B."/>
            <person name="Hibbett D."/>
            <person name="Martinez A.T."/>
            <person name="Grigoriev I.V."/>
        </authorList>
    </citation>
    <scope>NUCLEOTIDE SEQUENCE</scope>
    <source>
        <strain evidence="4">CBS 247.69</strain>
    </source>
</reference>
<proteinExistence type="predicted"/>
<accession>A0A9P6CJ73</accession>
<organism evidence="4 5">
    <name type="scientific">Collybia nuda</name>
    <dbReference type="NCBI Taxonomy" id="64659"/>
    <lineage>
        <taxon>Eukaryota</taxon>
        <taxon>Fungi</taxon>
        <taxon>Dikarya</taxon>
        <taxon>Basidiomycota</taxon>
        <taxon>Agaricomycotina</taxon>
        <taxon>Agaricomycetes</taxon>
        <taxon>Agaricomycetidae</taxon>
        <taxon>Agaricales</taxon>
        <taxon>Tricholomatineae</taxon>
        <taxon>Clitocybaceae</taxon>
        <taxon>Collybia</taxon>
    </lineage>
</organism>
<dbReference type="Gene3D" id="2.60.200.20">
    <property type="match status" value="1"/>
</dbReference>
<evidence type="ECO:0008006" key="6">
    <source>
        <dbReference type="Google" id="ProtNLM"/>
    </source>
</evidence>
<dbReference type="GO" id="GO:0003676">
    <property type="term" value="F:nucleic acid binding"/>
    <property type="evidence" value="ECO:0007669"/>
    <property type="project" value="InterPro"/>
</dbReference>
<dbReference type="Pfam" id="PF00498">
    <property type="entry name" value="FHA"/>
    <property type="match status" value="1"/>
</dbReference>
<dbReference type="OrthoDB" id="21470at2759"/>
<dbReference type="SMART" id="SM00443">
    <property type="entry name" value="G_patch"/>
    <property type="match status" value="1"/>
</dbReference>
<dbReference type="Pfam" id="PF01585">
    <property type="entry name" value="G-patch"/>
    <property type="match status" value="1"/>
</dbReference>
<dbReference type="PROSITE" id="PS50174">
    <property type="entry name" value="G_PATCH"/>
    <property type="match status" value="1"/>
</dbReference>
<dbReference type="Proteomes" id="UP000807353">
    <property type="component" value="Unassembled WGS sequence"/>
</dbReference>
<name>A0A9P6CJ73_9AGAR</name>
<gene>
    <name evidence="4" type="ORF">BDZ94DRAFT_1247292</name>
</gene>
<dbReference type="PANTHER" id="PTHR23106:SF24">
    <property type="entry name" value="ANGIOGENIC FACTOR WITH G PATCH AND FHA DOMAINS 1"/>
    <property type="match status" value="1"/>
</dbReference>
<evidence type="ECO:0000259" key="3">
    <source>
        <dbReference type="PROSITE" id="PS50174"/>
    </source>
</evidence>
<dbReference type="PANTHER" id="PTHR23106">
    <property type="entry name" value="ANGIOGENIC FACTOR WITH G PATCH AND FHA DOMAINS 1"/>
    <property type="match status" value="1"/>
</dbReference>
<evidence type="ECO:0000256" key="1">
    <source>
        <dbReference type="SAM" id="MobiDB-lite"/>
    </source>
</evidence>
<feature type="domain" description="G-patch" evidence="3">
    <location>
        <begin position="330"/>
        <end position="383"/>
    </location>
</feature>